<feature type="compositionally biased region" description="Basic residues" evidence="1">
    <location>
        <begin position="110"/>
        <end position="121"/>
    </location>
</feature>
<feature type="region of interest" description="Disordered" evidence="1">
    <location>
        <begin position="520"/>
        <end position="539"/>
    </location>
</feature>
<sequence>MRRCVYTVARANMPFSLASCHLVLGTHLCQLLRRHSSSKFLGGNSTENKKQCESLRATASAEMTGSDTSGAPSTKKNVTEQPSTFMSASEVTSVHAPKETRDAQCARSSKTQRHSHSRREKRMLNDVRTEVRHQKSPKSVSTGNEGRHRNSSSENDAQIRRDRLSEREDMFKLLMFSDALGFMFSTLPSDRRRIYKYLKKVDQAVIPTHTEERPLDLVSEEGKGGKRSKSRKIVQQQDASLAKRGIAQRLLSEDSADNTICIEVRDMEQLRPPLALLRKLKNEEASSAKSERGRQRGRGKRSEKTEQVGGGTVGKGPAPSVPAEHVLALQRWQMEALRRSKESQERYKTSSDCHFMTRVRFRDPLMSDVTALLDCNSGKTVNDILDILMRKYKKWFRRHGAIRFNKSDATSTKADETAVPPLPSTPFVMNPLLSVFASCIPRREATLGGHFEERIFLRASSSSVSQRRARRTGSACAASDTEAEATTPSNNESLSGWRLPSMPRFTTRVVVLVEYDDMRSGEGRVSENEGSGDTLAQRQRREPHIYCLITDGGEL</sequence>
<feature type="compositionally biased region" description="Polar residues" evidence="1">
    <location>
        <begin position="528"/>
        <end position="537"/>
    </location>
</feature>
<dbReference type="VEuPathDB" id="TriTrypDB:TvY486_0402770"/>
<feature type="region of interest" description="Disordered" evidence="1">
    <location>
        <begin position="39"/>
        <end position="159"/>
    </location>
</feature>
<dbReference type="AlphaFoldDB" id="G0TUH7"/>
<proteinExistence type="predicted"/>
<name>G0TUH7_TRYVY</name>
<reference evidence="2" key="1">
    <citation type="journal article" date="2012" name="Proc. Natl. Acad. Sci. U.S.A.">
        <title>Antigenic diversity is generated by distinct evolutionary mechanisms in African trypanosome species.</title>
        <authorList>
            <person name="Jackson A.P."/>
            <person name="Berry A."/>
            <person name="Aslett M."/>
            <person name="Allison H.C."/>
            <person name="Burton P."/>
            <person name="Vavrova-Anderson J."/>
            <person name="Brown R."/>
            <person name="Browne H."/>
            <person name="Corton N."/>
            <person name="Hauser H."/>
            <person name="Gamble J."/>
            <person name="Gilderthorp R."/>
            <person name="Marcello L."/>
            <person name="McQuillan J."/>
            <person name="Otto T.D."/>
            <person name="Quail M.A."/>
            <person name="Sanders M.J."/>
            <person name="van Tonder A."/>
            <person name="Ginger M.L."/>
            <person name="Field M.C."/>
            <person name="Barry J.D."/>
            <person name="Hertz-Fowler C."/>
            <person name="Berriman M."/>
        </authorList>
    </citation>
    <scope>NUCLEOTIDE SEQUENCE</scope>
    <source>
        <strain evidence="2">Y486</strain>
    </source>
</reference>
<feature type="region of interest" description="Disordered" evidence="1">
    <location>
        <begin position="217"/>
        <end position="239"/>
    </location>
</feature>
<organism evidence="2">
    <name type="scientific">Trypanosoma vivax (strain Y486)</name>
    <dbReference type="NCBI Taxonomy" id="1055687"/>
    <lineage>
        <taxon>Eukaryota</taxon>
        <taxon>Discoba</taxon>
        <taxon>Euglenozoa</taxon>
        <taxon>Kinetoplastea</taxon>
        <taxon>Metakinetoplastina</taxon>
        <taxon>Trypanosomatida</taxon>
        <taxon>Trypanosomatidae</taxon>
        <taxon>Trypanosoma</taxon>
        <taxon>Duttonella</taxon>
    </lineage>
</organism>
<evidence type="ECO:0000256" key="1">
    <source>
        <dbReference type="SAM" id="MobiDB-lite"/>
    </source>
</evidence>
<dbReference type="EMBL" id="HE573020">
    <property type="protein sequence ID" value="CCC47611.1"/>
    <property type="molecule type" value="Genomic_DNA"/>
</dbReference>
<feature type="compositionally biased region" description="Basic and acidic residues" evidence="1">
    <location>
        <begin position="122"/>
        <end position="133"/>
    </location>
</feature>
<feature type="region of interest" description="Disordered" evidence="1">
    <location>
        <begin position="468"/>
        <end position="498"/>
    </location>
</feature>
<feature type="compositionally biased region" description="Polar residues" evidence="1">
    <location>
        <begin position="484"/>
        <end position="494"/>
    </location>
</feature>
<gene>
    <name evidence="2" type="ORF">TVY486_0402770</name>
</gene>
<protein>
    <submittedName>
        <fullName evidence="2">Uncharacterized protein</fullName>
    </submittedName>
</protein>
<feature type="compositionally biased region" description="Polar residues" evidence="1">
    <location>
        <begin position="61"/>
        <end position="92"/>
    </location>
</feature>
<feature type="compositionally biased region" description="Basic and acidic residues" evidence="1">
    <location>
        <begin position="281"/>
        <end position="306"/>
    </location>
</feature>
<evidence type="ECO:0000313" key="2">
    <source>
        <dbReference type="EMBL" id="CCC47611.1"/>
    </source>
</evidence>
<accession>G0TUH7</accession>
<feature type="region of interest" description="Disordered" evidence="1">
    <location>
        <begin position="281"/>
        <end position="321"/>
    </location>
</feature>